<evidence type="ECO:0000313" key="3">
    <source>
        <dbReference type="Proteomes" id="UP000186136"/>
    </source>
</evidence>
<dbReference type="EMBL" id="BDGI01000069">
    <property type="protein sequence ID" value="GAV28425.1"/>
    <property type="molecule type" value="Genomic_DNA"/>
</dbReference>
<gene>
    <name evidence="2" type="ORF">PMKS-001896</name>
</gene>
<dbReference type="Proteomes" id="UP000186136">
    <property type="component" value="Unassembled WGS sequence"/>
</dbReference>
<feature type="compositionally biased region" description="Polar residues" evidence="1">
    <location>
        <begin position="30"/>
        <end position="41"/>
    </location>
</feature>
<protein>
    <submittedName>
        <fullName evidence="2">Uncharacterized protein</fullName>
    </submittedName>
</protein>
<comment type="caution">
    <text evidence="2">The sequence shown here is derived from an EMBL/GenBank/DDBJ whole genome shotgun (WGS) entry which is preliminary data.</text>
</comment>
<reference evidence="2 3" key="1">
    <citation type="submission" date="2016-08" db="EMBL/GenBank/DDBJ databases">
        <title>Whole genome shotgun sequence of Pichia membranifaciens KS47-1.</title>
        <authorList>
            <person name="Konishi M."/>
            <person name="Ishida M."/>
            <person name="Arakawa T."/>
            <person name="Kato Y."/>
            <person name="Horiuchi J."/>
        </authorList>
    </citation>
    <scope>NUCLEOTIDE SEQUENCE [LARGE SCALE GENOMIC DNA]</scope>
    <source>
        <strain evidence="2 3">KS47-1</strain>
    </source>
</reference>
<keyword evidence="3" id="KW-1185">Reference proteome</keyword>
<proteinExistence type="predicted"/>
<evidence type="ECO:0000256" key="1">
    <source>
        <dbReference type="SAM" id="MobiDB-lite"/>
    </source>
</evidence>
<feature type="region of interest" description="Disordered" evidence="1">
    <location>
        <begin position="19"/>
        <end position="41"/>
    </location>
</feature>
<dbReference type="AlphaFoldDB" id="A0A1Q2YG26"/>
<sequence>MSPNTHYIQAFELEAPCSNSLNPSPISNSTTGQESQNLPDFSSMNHALKSLEKNLDNSPAMFMKFRPQLEKIGAVSTQQASAINVKIEIQKLLKYMRQLNKKLFDTEKAFAEWINTFESEEVSDFASEVEKFLKVHHKFNRSVAEQLELASTALSTISGTETLRNTELNKYMKCKRERDEFKRKNMDAITLGKYDDKVAHSYATVASSQYICENNIKKCLKPALFGYCLAIKRGDESINELVSSTALDLESYEKQITTKNPVFDYHQNLSEININATKNENFNNLYGTMYIQRPQHDLASNTNFNNLNLKPEKKIKNFGMNGQNNVSSVSDELSEYASEEGDLRPNIFFNSPYEYEMGQESKIPHYQSPFYKKTLHKHEIKNSNSEFHGNETQPLAQREIPNDSQNFDSTENYATFVNGKIQPPDQRAKFVGSIINDSSSEMWNS</sequence>
<accession>A0A1Q2YG26</accession>
<organism evidence="2 3">
    <name type="scientific">Pichia membranifaciens</name>
    <dbReference type="NCBI Taxonomy" id="4926"/>
    <lineage>
        <taxon>Eukaryota</taxon>
        <taxon>Fungi</taxon>
        <taxon>Dikarya</taxon>
        <taxon>Ascomycota</taxon>
        <taxon>Saccharomycotina</taxon>
        <taxon>Pichiomycetes</taxon>
        <taxon>Pichiales</taxon>
        <taxon>Pichiaceae</taxon>
        <taxon>Pichia</taxon>
    </lineage>
</organism>
<name>A0A1Q2YG26_9ASCO</name>
<dbReference type="OrthoDB" id="10348394at2759"/>
<feature type="compositionally biased region" description="Low complexity" evidence="1">
    <location>
        <begin position="19"/>
        <end position="29"/>
    </location>
</feature>
<evidence type="ECO:0000313" key="2">
    <source>
        <dbReference type="EMBL" id="GAV28425.1"/>
    </source>
</evidence>